<dbReference type="InterPro" id="IPR001107">
    <property type="entry name" value="Band_7"/>
</dbReference>
<organism evidence="8 9">
    <name type="scientific">Nitratidesulfovibrio oxamicus</name>
    <dbReference type="NCBI Taxonomy" id="32016"/>
    <lineage>
        <taxon>Bacteria</taxon>
        <taxon>Pseudomonadati</taxon>
        <taxon>Thermodesulfobacteriota</taxon>
        <taxon>Desulfovibrionia</taxon>
        <taxon>Desulfovibrionales</taxon>
        <taxon>Desulfovibrionaceae</taxon>
        <taxon>Nitratidesulfovibrio</taxon>
    </lineage>
</organism>
<feature type="domain" description="Band 7" evidence="7">
    <location>
        <begin position="21"/>
        <end position="183"/>
    </location>
</feature>
<evidence type="ECO:0000313" key="8">
    <source>
        <dbReference type="EMBL" id="MBG3877216.1"/>
    </source>
</evidence>
<evidence type="ECO:0000256" key="6">
    <source>
        <dbReference type="PIRNR" id="PIRNR005651"/>
    </source>
</evidence>
<gene>
    <name evidence="8" type="primary">hflC</name>
    <name evidence="8" type="ORF">FVW20_09360</name>
</gene>
<keyword evidence="5" id="KW-0472">Membrane</keyword>
<keyword evidence="9" id="KW-1185">Reference proteome</keyword>
<keyword evidence="4" id="KW-1133">Transmembrane helix</keyword>
<sequence>MDRRTITVLIALAALLVMGSQCMYSVHQTQKAIVLQLGEPVGGVVAPGLHFKLPFVQNVVYFDSRILDYDARSAEALTSDKKAIVLDNYARWRITDPLTFYRTVRTIPGAQARLDDTVYSQLRVFVGRNTLTEVVSSKRAEIMGAVTARTSELLREYGMEIIDVRIKRTDLPTENQRAIFGRMRAERERQAKQYRSEGQEESTKIRSTADRERTVLMAEATRKSEILRGEGDADAARIFSEALSQSPEFYDFQRSLDAYRKVFRDNTRVILTPSDPFLKQFQGR</sequence>
<dbReference type="PANTHER" id="PTHR42911">
    <property type="entry name" value="MODULATOR OF FTSH PROTEASE HFLC"/>
    <property type="match status" value="1"/>
</dbReference>
<dbReference type="Gene3D" id="3.30.479.30">
    <property type="entry name" value="Band 7 domain"/>
    <property type="match status" value="1"/>
</dbReference>
<evidence type="ECO:0000256" key="1">
    <source>
        <dbReference type="ARBA" id="ARBA00004167"/>
    </source>
</evidence>
<evidence type="ECO:0000256" key="4">
    <source>
        <dbReference type="ARBA" id="ARBA00022989"/>
    </source>
</evidence>
<dbReference type="InterPro" id="IPR001972">
    <property type="entry name" value="Stomatin_HflK_fam"/>
</dbReference>
<dbReference type="SUPFAM" id="SSF117892">
    <property type="entry name" value="Band 7/SPFH domain"/>
    <property type="match status" value="1"/>
</dbReference>
<dbReference type="PIRSF" id="PIRSF005651">
    <property type="entry name" value="HflC"/>
    <property type="match status" value="1"/>
</dbReference>
<evidence type="ECO:0000256" key="5">
    <source>
        <dbReference type="ARBA" id="ARBA00023136"/>
    </source>
</evidence>
<dbReference type="Proteomes" id="UP001194469">
    <property type="component" value="Unassembled WGS sequence"/>
</dbReference>
<evidence type="ECO:0000256" key="3">
    <source>
        <dbReference type="ARBA" id="ARBA00022692"/>
    </source>
</evidence>
<dbReference type="Pfam" id="PF01145">
    <property type="entry name" value="Band_7"/>
    <property type="match status" value="1"/>
</dbReference>
<dbReference type="InterPro" id="IPR010200">
    <property type="entry name" value="HflC"/>
</dbReference>
<dbReference type="PRINTS" id="PR00721">
    <property type="entry name" value="STOMATIN"/>
</dbReference>
<dbReference type="SMART" id="SM00244">
    <property type="entry name" value="PHB"/>
    <property type="match status" value="1"/>
</dbReference>
<dbReference type="NCBIfam" id="TIGR01932">
    <property type="entry name" value="hflC"/>
    <property type="match status" value="1"/>
</dbReference>
<dbReference type="EMBL" id="VRYY01000243">
    <property type="protein sequence ID" value="MBG3877216.1"/>
    <property type="molecule type" value="Genomic_DNA"/>
</dbReference>
<dbReference type="InterPro" id="IPR036013">
    <property type="entry name" value="Band_7/SPFH_dom_sf"/>
</dbReference>
<evidence type="ECO:0000256" key="2">
    <source>
        <dbReference type="ARBA" id="ARBA00007862"/>
    </source>
</evidence>
<keyword evidence="8" id="KW-0378">Hydrolase</keyword>
<reference evidence="8 9" key="1">
    <citation type="submission" date="2019-08" db="EMBL/GenBank/DDBJ databases">
        <authorList>
            <person name="Luo N."/>
        </authorList>
    </citation>
    <scope>NUCLEOTIDE SEQUENCE [LARGE SCALE GENOMIC DNA]</scope>
    <source>
        <strain evidence="8 9">NCIMB 9442</strain>
    </source>
</reference>
<keyword evidence="3" id="KW-0812">Transmembrane</keyword>
<name>A0ABS0J5F9_9BACT</name>
<protein>
    <recommendedName>
        <fullName evidence="6">Protein HflC</fullName>
    </recommendedName>
</protein>
<comment type="similarity">
    <text evidence="2 6">Belongs to the band 7/mec-2 family. HflC subfamily.</text>
</comment>
<comment type="subcellular location">
    <subcellularLocation>
        <location evidence="1">Membrane</location>
        <topology evidence="1">Single-pass membrane protein</topology>
    </subcellularLocation>
</comment>
<accession>A0ABS0J5F9</accession>
<evidence type="ECO:0000259" key="7">
    <source>
        <dbReference type="SMART" id="SM00244"/>
    </source>
</evidence>
<proteinExistence type="inferred from homology"/>
<dbReference type="RefSeq" id="WP_196609212.1">
    <property type="nucleotide sequence ID" value="NZ_VRYY01000243.1"/>
</dbReference>
<comment type="function">
    <text evidence="6">HflC and HflK could regulate a protease.</text>
</comment>
<dbReference type="GO" id="GO:0006508">
    <property type="term" value="P:proteolysis"/>
    <property type="evidence" value="ECO:0007669"/>
    <property type="project" value="UniProtKB-KW"/>
</dbReference>
<evidence type="ECO:0000313" key="9">
    <source>
        <dbReference type="Proteomes" id="UP001194469"/>
    </source>
</evidence>
<comment type="caution">
    <text evidence="8">The sequence shown here is derived from an EMBL/GenBank/DDBJ whole genome shotgun (WGS) entry which is preliminary data.</text>
</comment>
<dbReference type="GO" id="GO:0008233">
    <property type="term" value="F:peptidase activity"/>
    <property type="evidence" value="ECO:0007669"/>
    <property type="project" value="UniProtKB-KW"/>
</dbReference>
<dbReference type="PANTHER" id="PTHR42911:SF1">
    <property type="entry name" value="MODULATOR OF FTSH PROTEASE HFLC"/>
    <property type="match status" value="1"/>
</dbReference>
<keyword evidence="8" id="KW-0645">Protease</keyword>
<dbReference type="CDD" id="cd03405">
    <property type="entry name" value="SPFH_HflC"/>
    <property type="match status" value="1"/>
</dbReference>